<keyword evidence="10" id="KW-1185">Reference proteome</keyword>
<dbReference type="GO" id="GO:0005739">
    <property type="term" value="C:mitochondrion"/>
    <property type="evidence" value="ECO:0007669"/>
    <property type="project" value="TreeGrafter"/>
</dbReference>
<dbReference type="AlphaFoldDB" id="A0A8K0SAM7"/>
<dbReference type="PROSITE" id="PS51352">
    <property type="entry name" value="THIOREDOXIN_2"/>
    <property type="match status" value="1"/>
</dbReference>
<keyword evidence="4 7" id="KW-0560">Oxidoreductase</keyword>
<dbReference type="SUPFAM" id="SSF52833">
    <property type="entry name" value="Thioredoxin-like"/>
    <property type="match status" value="1"/>
</dbReference>
<dbReference type="InterPro" id="IPR013766">
    <property type="entry name" value="Thioredoxin_domain"/>
</dbReference>
<evidence type="ECO:0000256" key="6">
    <source>
        <dbReference type="PIRSR" id="PIRSR637944-1"/>
    </source>
</evidence>
<dbReference type="OrthoDB" id="195498at2759"/>
<protein>
    <submittedName>
        <fullName evidence="9">Redoxin</fullName>
    </submittedName>
</protein>
<dbReference type="InterPro" id="IPR036249">
    <property type="entry name" value="Thioredoxin-like_sf"/>
</dbReference>
<evidence type="ECO:0000256" key="7">
    <source>
        <dbReference type="RuleBase" id="RU366011"/>
    </source>
</evidence>
<evidence type="ECO:0000259" key="8">
    <source>
        <dbReference type="PROSITE" id="PS51352"/>
    </source>
</evidence>
<evidence type="ECO:0000256" key="5">
    <source>
        <dbReference type="ARBA" id="ARBA00023284"/>
    </source>
</evidence>
<evidence type="ECO:0000256" key="4">
    <source>
        <dbReference type="ARBA" id="ARBA00023002"/>
    </source>
</evidence>
<dbReference type="EMBL" id="JAGPNK010000020">
    <property type="protein sequence ID" value="KAH7304910.1"/>
    <property type="molecule type" value="Genomic_DNA"/>
</dbReference>
<sequence>MSELKVGDSFPEGVSFTYAPITPESSEVTSCGIPQKYDLSQELKDKKFVIVSVPGAFTPTCQVSHVPSYLNKIDELKAKGIEKVVVIAFNDAWVMSAWAKANGIKDNDFFVFASDTAVSFSKSIGWLAGERTARYAIVVDHGKVTYAAKENGPGIELSGANAVLAAI</sequence>
<comment type="caution">
    <text evidence="9">The sequence shown here is derived from an EMBL/GenBank/DDBJ whole genome shotgun (WGS) entry which is preliminary data.</text>
</comment>
<dbReference type="InterPro" id="IPR013740">
    <property type="entry name" value="Redoxin"/>
</dbReference>
<dbReference type="GO" id="GO:0045454">
    <property type="term" value="P:cell redox homeostasis"/>
    <property type="evidence" value="ECO:0007669"/>
    <property type="project" value="TreeGrafter"/>
</dbReference>
<evidence type="ECO:0000256" key="3">
    <source>
        <dbReference type="ARBA" id="ARBA00022862"/>
    </source>
</evidence>
<dbReference type="Gene3D" id="3.40.30.10">
    <property type="entry name" value="Glutaredoxin"/>
    <property type="match status" value="1"/>
</dbReference>
<comment type="function">
    <text evidence="7">Thiol-specific peroxidase that catalyzes the reduction of hydrogen peroxide and organic hydroperoxides to water and alcohols, respectively. Plays a role in cell protection against oxidative stress by detoxifying peroxides.</text>
</comment>
<dbReference type="GO" id="GO:0042744">
    <property type="term" value="P:hydrogen peroxide catabolic process"/>
    <property type="evidence" value="ECO:0007669"/>
    <property type="project" value="TreeGrafter"/>
</dbReference>
<evidence type="ECO:0000313" key="9">
    <source>
        <dbReference type="EMBL" id="KAH7304910.1"/>
    </source>
</evidence>
<evidence type="ECO:0000256" key="1">
    <source>
        <dbReference type="ARBA" id="ARBA00010505"/>
    </source>
</evidence>
<reference evidence="9" key="1">
    <citation type="journal article" date="2021" name="Nat. Commun.">
        <title>Genetic determinants of endophytism in the Arabidopsis root mycobiome.</title>
        <authorList>
            <person name="Mesny F."/>
            <person name="Miyauchi S."/>
            <person name="Thiergart T."/>
            <person name="Pickel B."/>
            <person name="Atanasova L."/>
            <person name="Karlsson M."/>
            <person name="Huettel B."/>
            <person name="Barry K.W."/>
            <person name="Haridas S."/>
            <person name="Chen C."/>
            <person name="Bauer D."/>
            <person name="Andreopoulos W."/>
            <person name="Pangilinan J."/>
            <person name="LaButti K."/>
            <person name="Riley R."/>
            <person name="Lipzen A."/>
            <person name="Clum A."/>
            <person name="Drula E."/>
            <person name="Henrissat B."/>
            <person name="Kohler A."/>
            <person name="Grigoriev I.V."/>
            <person name="Martin F.M."/>
            <person name="Hacquard S."/>
        </authorList>
    </citation>
    <scope>NUCLEOTIDE SEQUENCE</scope>
    <source>
        <strain evidence="9">MPI-CAGE-CH-0235</strain>
    </source>
</reference>
<gene>
    <name evidence="9" type="ORF">B0I35DRAFT_414133</name>
</gene>
<evidence type="ECO:0000313" key="10">
    <source>
        <dbReference type="Proteomes" id="UP000813444"/>
    </source>
</evidence>
<dbReference type="Pfam" id="PF08534">
    <property type="entry name" value="Redoxin"/>
    <property type="match status" value="1"/>
</dbReference>
<organism evidence="9 10">
    <name type="scientific">Stachybotrys elegans</name>
    <dbReference type="NCBI Taxonomy" id="80388"/>
    <lineage>
        <taxon>Eukaryota</taxon>
        <taxon>Fungi</taxon>
        <taxon>Dikarya</taxon>
        <taxon>Ascomycota</taxon>
        <taxon>Pezizomycotina</taxon>
        <taxon>Sordariomycetes</taxon>
        <taxon>Hypocreomycetidae</taxon>
        <taxon>Hypocreales</taxon>
        <taxon>Stachybotryaceae</taxon>
        <taxon>Stachybotrys</taxon>
    </lineage>
</organism>
<comment type="similarity">
    <text evidence="1 7">Belongs to the peroxiredoxin family. Prx5 subfamily.</text>
</comment>
<proteinExistence type="inferred from homology"/>
<keyword evidence="3 7" id="KW-0049">Antioxidant</keyword>
<feature type="domain" description="Thioredoxin" evidence="8">
    <location>
        <begin position="4"/>
        <end position="167"/>
    </location>
</feature>
<dbReference type="GO" id="GO:0008379">
    <property type="term" value="F:thioredoxin peroxidase activity"/>
    <property type="evidence" value="ECO:0007669"/>
    <property type="project" value="InterPro"/>
</dbReference>
<keyword evidence="2 7" id="KW-0575">Peroxidase</keyword>
<name>A0A8K0SAM7_9HYPO</name>
<dbReference type="PANTHER" id="PTHR10430:SF16">
    <property type="entry name" value="PEROXIREDOXIN-5, MITOCHONDRIAL"/>
    <property type="match status" value="1"/>
</dbReference>
<dbReference type="InterPro" id="IPR037944">
    <property type="entry name" value="PRX5-like"/>
</dbReference>
<dbReference type="PANTHER" id="PTHR10430">
    <property type="entry name" value="PEROXIREDOXIN"/>
    <property type="match status" value="1"/>
</dbReference>
<dbReference type="GO" id="GO:0034599">
    <property type="term" value="P:cellular response to oxidative stress"/>
    <property type="evidence" value="ECO:0007669"/>
    <property type="project" value="InterPro"/>
</dbReference>
<evidence type="ECO:0000256" key="2">
    <source>
        <dbReference type="ARBA" id="ARBA00022559"/>
    </source>
</evidence>
<dbReference type="CDD" id="cd03013">
    <property type="entry name" value="PRX5_like"/>
    <property type="match status" value="1"/>
</dbReference>
<dbReference type="Proteomes" id="UP000813444">
    <property type="component" value="Unassembled WGS sequence"/>
</dbReference>
<keyword evidence="5 7" id="KW-0676">Redox-active center</keyword>
<accession>A0A8K0SAM7</accession>
<dbReference type="GO" id="GO:0005777">
    <property type="term" value="C:peroxisome"/>
    <property type="evidence" value="ECO:0007669"/>
    <property type="project" value="TreeGrafter"/>
</dbReference>
<feature type="active site" description="Cysteine sulfenic acid (-SOH) intermediate" evidence="6">
    <location>
        <position position="61"/>
    </location>
</feature>